<dbReference type="GO" id="GO:0003676">
    <property type="term" value="F:nucleic acid binding"/>
    <property type="evidence" value="ECO:0007669"/>
    <property type="project" value="InterPro"/>
</dbReference>
<dbReference type="InterPro" id="IPR038763">
    <property type="entry name" value="DHH_sf"/>
</dbReference>
<dbReference type="InterPro" id="IPR003156">
    <property type="entry name" value="DHHA1_dom"/>
</dbReference>
<dbReference type="KEGG" id="pbf:CFX0092_A2101"/>
<dbReference type="GO" id="GO:0008441">
    <property type="term" value="F:3'(2'),5'-bisphosphate nucleotidase activity"/>
    <property type="evidence" value="ECO:0007669"/>
    <property type="project" value="UniProtKB-EC"/>
</dbReference>
<dbReference type="EC" id="3.1.3.7" evidence="3"/>
<gene>
    <name evidence="3" type="ORF">CFX0092_A2101</name>
</gene>
<organism evidence="3 4">
    <name type="scientific">Candidatus Promineifilum breve</name>
    <dbReference type="NCBI Taxonomy" id="1806508"/>
    <lineage>
        <taxon>Bacteria</taxon>
        <taxon>Bacillati</taxon>
        <taxon>Chloroflexota</taxon>
        <taxon>Ardenticatenia</taxon>
        <taxon>Candidatus Promineifilales</taxon>
        <taxon>Candidatus Promineifilaceae</taxon>
        <taxon>Candidatus Promineifilum</taxon>
    </lineage>
</organism>
<dbReference type="PANTHER" id="PTHR47618">
    <property type="entry name" value="BIFUNCTIONAL OLIGORIBONUCLEASE AND PAP PHOSPHATASE NRNA"/>
    <property type="match status" value="1"/>
</dbReference>
<dbReference type="InterPro" id="IPR051319">
    <property type="entry name" value="Oligoribo/pAp-PDE_c-di-AMP_PDE"/>
</dbReference>
<dbReference type="RefSeq" id="WP_095043385.1">
    <property type="nucleotide sequence ID" value="NZ_LN890655.1"/>
</dbReference>
<dbReference type="Proteomes" id="UP000215027">
    <property type="component" value="Chromosome I"/>
</dbReference>
<evidence type="ECO:0000259" key="2">
    <source>
        <dbReference type="Pfam" id="PF02272"/>
    </source>
</evidence>
<evidence type="ECO:0000259" key="1">
    <source>
        <dbReference type="Pfam" id="PF01368"/>
    </source>
</evidence>
<dbReference type="EMBL" id="LN890655">
    <property type="protein sequence ID" value="CUS03979.2"/>
    <property type="molecule type" value="Genomic_DNA"/>
</dbReference>
<dbReference type="OrthoDB" id="9803668at2"/>
<keyword evidence="4" id="KW-1185">Reference proteome</keyword>
<accession>A0A160T3S3</accession>
<feature type="domain" description="DDH" evidence="1">
    <location>
        <begin position="18"/>
        <end position="160"/>
    </location>
</feature>
<dbReference type="SUPFAM" id="SSF64182">
    <property type="entry name" value="DHH phosphoesterases"/>
    <property type="match status" value="1"/>
</dbReference>
<sequence length="330" mass="35053">MRPASERVIQFAIEKANRVLVIAHIDPDGDALGSLTAVGQGLQQLGKRVTLVCDDAVPRRFLNLPLAADVRRAPNTTTPYDLVIAVDCADQARMGWAYDNLPDPKPTLANIDHHITNTQFGAFNIIEPAASSTAEILHRFLPEMGVELTLGIAESLLTGIVTDTLGFRTNNVTAATLRAAADLVEAGADIAGISLRTLHQRPFATAKMWAIGLGGMTLEDGLLWTSISRQAMLSAGIDGRPSSSGLVNFLADVDEAMIGLVLSEMEDGTVRVTMRTRPPYNVAEVATRFGGGGHALAAGCSLDGPLARAEEQVVAACRDAIRRQTPAPAR</sequence>
<dbReference type="Pfam" id="PF01368">
    <property type="entry name" value="DHH"/>
    <property type="match status" value="1"/>
</dbReference>
<keyword evidence="3" id="KW-0378">Hydrolase</keyword>
<evidence type="ECO:0000313" key="3">
    <source>
        <dbReference type="EMBL" id="CUS03979.2"/>
    </source>
</evidence>
<dbReference type="Gene3D" id="3.10.310.30">
    <property type="match status" value="1"/>
</dbReference>
<proteinExistence type="predicted"/>
<dbReference type="PANTHER" id="PTHR47618:SF1">
    <property type="entry name" value="BIFUNCTIONAL OLIGORIBONUCLEASE AND PAP PHOSPHATASE NRNA"/>
    <property type="match status" value="1"/>
</dbReference>
<evidence type="ECO:0000313" key="4">
    <source>
        <dbReference type="Proteomes" id="UP000215027"/>
    </source>
</evidence>
<feature type="domain" description="DHHA1" evidence="2">
    <location>
        <begin position="244"/>
        <end position="319"/>
    </location>
</feature>
<dbReference type="AlphaFoldDB" id="A0A160T3S3"/>
<dbReference type="EC" id="3.1.-.-" evidence="3"/>
<reference evidence="3" key="1">
    <citation type="submission" date="2016-01" db="EMBL/GenBank/DDBJ databases">
        <authorList>
            <person name="Mcilroy J.S."/>
            <person name="Karst M S."/>
            <person name="Albertsen M."/>
        </authorList>
    </citation>
    <scope>NUCLEOTIDE SEQUENCE</scope>
    <source>
        <strain evidence="3">Cfx-K</strain>
    </source>
</reference>
<dbReference type="Gene3D" id="3.90.1640.10">
    <property type="entry name" value="inorganic pyrophosphatase (n-terminal core)"/>
    <property type="match status" value="1"/>
</dbReference>
<name>A0A160T3S3_9CHLR</name>
<protein>
    <submittedName>
        <fullName evidence="3">Bifunctional oligoribonuclease and PAP phosphatase NrnA</fullName>
        <ecNumber evidence="3">3.1.-.-</ecNumber>
        <ecNumber evidence="3">3.1.3.7</ecNumber>
    </submittedName>
</protein>
<dbReference type="InterPro" id="IPR001667">
    <property type="entry name" value="DDH_dom"/>
</dbReference>
<dbReference type="Pfam" id="PF02272">
    <property type="entry name" value="DHHA1"/>
    <property type="match status" value="1"/>
</dbReference>